<sequence>MKKTKTVALTLILFAISNLYAQDTLYFDKMWNETNRANHTYYRLLPQKEMQDIYYVQDFYKNGNIQMQGYVLKQNPKQYVGDVYWYDEQGFDDSYSQYENPTANKVLSYYHDDGKLWQKITYNDKGKKVEVKVYLNDKEIGFAKLVDNSYFVGSFSYREVERSYLSALDENGYHEAAHIAQPYQDEENDYSEQKSKSNSNKTENYLINIFWKNGHKAAEQKVIYEESHNTKKSLERFWDQSGKLLSQVNHAEENFYTTPHVKYTYYTKNGIAYSVAKQESYIGYNLDGPSIHYAHDGTIKQQLNYDDGRLTKVEIFDNNKIVQTNLYEEGKPYDGKFKINQNLYVNEFILNKGQKIGRETWQNTEDGSYFSDGEYKNFKPWSGNFAIEDSLDYTITLHNYKNGVLEGTQKKFPFLTDRQPMETYEMKNGILEGIRKVYIGGDEVIESMYKNDKIWEGKIPERTDLLTYKNGILIHKKIGSILSDEIIEIEEFYHEDGTLDKVLYRNFFIDEYPQQYYEGIYKNGKPQNGYFQLDTLIDNIKLIDYYENGNLKYKFSFDFLQEIEGFKIDTYTIKSTYNNSKIVDGPTYQLVGNSILLETLYKTSVPIQFKINVFGMHYFNQYVFSLEKDKIKVAEINSPKWLEIHNENNTYLASLVNNSKIIRSSSLDKNATEGAPNSLVFYYLKDNKIHTSVQKSITEQVEEDDKISMVNQLFFAFPIKSSNPVKTLFLEMLESAKTENNMEKYLFSAFEKYAPFPDEAYLSIVQYDEQGKIPYGIRIVQDNDQIRIEGIYENEIKKTLTFKNIAELLKEDKAALKKLELELLNNY</sequence>
<keyword evidence="1" id="KW-0732">Signal</keyword>
<feature type="chain" id="PRO_5046035458" description="Antitoxin component YwqK of the YwqJK toxin-antitoxin module" evidence="1">
    <location>
        <begin position="22"/>
        <end position="827"/>
    </location>
</feature>
<proteinExistence type="predicted"/>
<reference evidence="2" key="1">
    <citation type="submission" date="2020-10" db="EMBL/GenBank/DDBJ databases">
        <authorList>
            <person name="Lu T."/>
            <person name="Wang Q."/>
            <person name="Han X."/>
        </authorList>
    </citation>
    <scope>NUCLEOTIDE SEQUENCE</scope>
    <source>
        <strain evidence="2">WQ 366</strain>
    </source>
</reference>
<protein>
    <recommendedName>
        <fullName evidence="4">Antitoxin component YwqK of the YwqJK toxin-antitoxin module</fullName>
    </recommendedName>
</protein>
<evidence type="ECO:0000256" key="1">
    <source>
        <dbReference type="SAM" id="SignalP"/>
    </source>
</evidence>
<keyword evidence="3" id="KW-1185">Reference proteome</keyword>
<comment type="caution">
    <text evidence="2">The sequence shown here is derived from an EMBL/GenBank/DDBJ whole genome shotgun (WGS) entry which is preliminary data.</text>
</comment>
<evidence type="ECO:0008006" key="4">
    <source>
        <dbReference type="Google" id="ProtNLM"/>
    </source>
</evidence>
<evidence type="ECO:0000313" key="3">
    <source>
        <dbReference type="Proteomes" id="UP001165302"/>
    </source>
</evidence>
<gene>
    <name evidence="2" type="ORF">IPZ78_04490</name>
</gene>
<accession>A0ABS7Z2P4</accession>
<dbReference type="EMBL" id="JADEYP010000005">
    <property type="protein sequence ID" value="MCA5004417.1"/>
    <property type="molecule type" value="Genomic_DNA"/>
</dbReference>
<feature type="signal peptide" evidence="1">
    <location>
        <begin position="1"/>
        <end position="21"/>
    </location>
</feature>
<organism evidence="2 3">
    <name type="scientific">Sphingobacterium bovistauri</name>
    <dbReference type="NCBI Taxonomy" id="2781959"/>
    <lineage>
        <taxon>Bacteria</taxon>
        <taxon>Pseudomonadati</taxon>
        <taxon>Bacteroidota</taxon>
        <taxon>Sphingobacteriia</taxon>
        <taxon>Sphingobacteriales</taxon>
        <taxon>Sphingobacteriaceae</taxon>
        <taxon>Sphingobacterium</taxon>
    </lineage>
</organism>
<dbReference type="Proteomes" id="UP001165302">
    <property type="component" value="Unassembled WGS sequence"/>
</dbReference>
<name>A0ABS7Z2P4_9SPHI</name>
<evidence type="ECO:0000313" key="2">
    <source>
        <dbReference type="EMBL" id="MCA5004417.1"/>
    </source>
</evidence>
<dbReference type="RefSeq" id="WP_225551752.1">
    <property type="nucleotide sequence ID" value="NZ_JADEYP010000005.1"/>
</dbReference>